<dbReference type="OrthoDB" id="5005388at2"/>
<feature type="transmembrane region" description="Helical" evidence="1">
    <location>
        <begin position="377"/>
        <end position="402"/>
    </location>
</feature>
<evidence type="ECO:0000256" key="1">
    <source>
        <dbReference type="SAM" id="Phobius"/>
    </source>
</evidence>
<dbReference type="STRING" id="232089.SAMN05443544_3673"/>
<feature type="transmembrane region" description="Helical" evidence="1">
    <location>
        <begin position="35"/>
        <end position="56"/>
    </location>
</feature>
<dbReference type="Proteomes" id="UP000184699">
    <property type="component" value="Unassembled WGS sequence"/>
</dbReference>
<proteinExistence type="predicted"/>
<sequence length="446" mass="47746">MRPNDHTEQDRAAYVPRFVDVGGGGSKYVRAALDVMLGFAVGMSIVAGLVLITGIIGEEAFSRLNDAIEYDLFVRAGVGAASIAAAGVGIALPALYALDSRLYFGRLEAAARRDRAIVPSARARARVATAPARTLRKLMMWCGFAALAVAGLLVMLLVTEPDAGAEPAPWIGLVVCAVVLVAWIALTPVLSASVDRWEARTYLLTADWEARHNFVEQAEERRRAASVDDAGPAILASRTTWWLTWATGATGAALGLAVVAWFVSFVMRKPCRRCDELSYDEPGERFIDWLSATSGVVMAVLAVLLVVLLVAHLVVLRMREIAAARWIADGQPRRTRAERIERFLIGRRAAVLFAQGLVAAIAPAAIVVAFADIWFDVYWADAAIALPFAAAAFIVAMLIAVFDADAAVRESNALRAVLSPGDLTPKTVAARVAAQRVARKASKAAV</sequence>
<evidence type="ECO:0000313" key="2">
    <source>
        <dbReference type="EMBL" id="SIO26974.1"/>
    </source>
</evidence>
<keyword evidence="1" id="KW-0812">Transmembrane</keyword>
<gene>
    <name evidence="2" type="ORF">SAMN05443544_3673</name>
</gene>
<feature type="transmembrane region" description="Helical" evidence="1">
    <location>
        <begin position="286"/>
        <end position="316"/>
    </location>
</feature>
<dbReference type="RefSeq" id="WP_074261795.1">
    <property type="nucleotide sequence ID" value="NZ_FSRJ01000005.1"/>
</dbReference>
<protein>
    <submittedName>
        <fullName evidence="2">Uncharacterized protein</fullName>
    </submittedName>
</protein>
<evidence type="ECO:0000313" key="3">
    <source>
        <dbReference type="Proteomes" id="UP000184699"/>
    </source>
</evidence>
<feature type="transmembrane region" description="Helical" evidence="1">
    <location>
        <begin position="138"/>
        <end position="158"/>
    </location>
</feature>
<dbReference type="AlphaFoldDB" id="A0A1N6I4K9"/>
<name>A0A1N6I4K9_9MICO</name>
<keyword evidence="1" id="KW-0472">Membrane</keyword>
<feature type="transmembrane region" description="Helical" evidence="1">
    <location>
        <begin position="76"/>
        <end position="98"/>
    </location>
</feature>
<reference evidence="3" key="1">
    <citation type="submission" date="2016-11" db="EMBL/GenBank/DDBJ databases">
        <authorList>
            <person name="Varghese N."/>
            <person name="Submissions S."/>
        </authorList>
    </citation>
    <scope>NUCLEOTIDE SEQUENCE [LARGE SCALE GENOMIC DNA]</scope>
    <source>
        <strain evidence="3">DSM 8595</strain>
    </source>
</reference>
<accession>A0A1N6I4K9</accession>
<feature type="transmembrane region" description="Helical" evidence="1">
    <location>
        <begin position="349"/>
        <end position="371"/>
    </location>
</feature>
<feature type="transmembrane region" description="Helical" evidence="1">
    <location>
        <begin position="242"/>
        <end position="266"/>
    </location>
</feature>
<organism evidence="2 3">
    <name type="scientific">Agromyces cerinus subsp. cerinus</name>
    <dbReference type="NCBI Taxonomy" id="232089"/>
    <lineage>
        <taxon>Bacteria</taxon>
        <taxon>Bacillati</taxon>
        <taxon>Actinomycetota</taxon>
        <taxon>Actinomycetes</taxon>
        <taxon>Micrococcales</taxon>
        <taxon>Microbacteriaceae</taxon>
        <taxon>Agromyces</taxon>
    </lineage>
</organism>
<keyword evidence="3" id="KW-1185">Reference proteome</keyword>
<keyword evidence="1" id="KW-1133">Transmembrane helix</keyword>
<dbReference type="EMBL" id="FSRJ01000005">
    <property type="protein sequence ID" value="SIO26974.1"/>
    <property type="molecule type" value="Genomic_DNA"/>
</dbReference>
<feature type="transmembrane region" description="Helical" evidence="1">
    <location>
        <begin position="170"/>
        <end position="190"/>
    </location>
</feature>